<sequence length="277" mass="30857">MPLVTLTSDIGVQDFMPGAIKGQLMQANPSFNVIDITHLLSPFNYPQAAYVCRNAIKNFSAGTFHLILINLFHEKLDHLLIVEHNGHYIGCADNGLITMILEEIPQQIVGIPLEKNQSINALYCTNVLANAFSKIAAGASLQSLGDTNVSINVKNPLRPLLGNDWIEGQIIFIDNFGNVIVNISKEAFEEQRKGRRFAIVFKRDESIEKISETYADVPEGEKLAIFNSAGYLEIAMNKGNAANLFGLQSYSEHQQKTLGPQFMNNNIFYQTIKVHFQ</sequence>
<dbReference type="Proteomes" id="UP001595907">
    <property type="component" value="Unassembled WGS sequence"/>
</dbReference>
<feature type="domain" description="S-adenosyl-l-methionine hydroxide adenosyltransferase N-terminal" evidence="3">
    <location>
        <begin position="4"/>
        <end position="145"/>
    </location>
</feature>
<dbReference type="InterPro" id="IPR023227">
    <property type="entry name" value="SAM_OH_AdoTrfase_C_sf"/>
</dbReference>
<comment type="similarity">
    <text evidence="2">Belongs to the SAM hydrolase / SAM-dependent halogenase family.</text>
</comment>
<organism evidence="5 6">
    <name type="scientific">Ferruginibacter yonginensis</name>
    <dbReference type="NCBI Taxonomy" id="1310416"/>
    <lineage>
        <taxon>Bacteria</taxon>
        <taxon>Pseudomonadati</taxon>
        <taxon>Bacteroidota</taxon>
        <taxon>Chitinophagia</taxon>
        <taxon>Chitinophagales</taxon>
        <taxon>Chitinophagaceae</taxon>
        <taxon>Ferruginibacter</taxon>
    </lineage>
</organism>
<evidence type="ECO:0000259" key="3">
    <source>
        <dbReference type="Pfam" id="PF01887"/>
    </source>
</evidence>
<evidence type="ECO:0000256" key="1">
    <source>
        <dbReference type="ARBA" id="ARBA00022691"/>
    </source>
</evidence>
<dbReference type="PIRSF" id="PIRSF006779">
    <property type="entry name" value="UCP006779"/>
    <property type="match status" value="1"/>
</dbReference>
<accession>A0ABV8QQN9</accession>
<dbReference type="Gene3D" id="2.40.30.90">
    <property type="entry name" value="Bacterial fluorinating enzyme like"/>
    <property type="match status" value="1"/>
</dbReference>
<dbReference type="InterPro" id="IPR046470">
    <property type="entry name" value="SAM_HAT_C"/>
</dbReference>
<dbReference type="InterPro" id="IPR023228">
    <property type="entry name" value="SAM_OH_AdoTrfase_N_sf"/>
</dbReference>
<dbReference type="Pfam" id="PF01887">
    <property type="entry name" value="SAM_HAT_N"/>
    <property type="match status" value="1"/>
</dbReference>
<evidence type="ECO:0000259" key="4">
    <source>
        <dbReference type="Pfam" id="PF20257"/>
    </source>
</evidence>
<keyword evidence="6" id="KW-1185">Reference proteome</keyword>
<gene>
    <name evidence="5" type="ORF">ACFOWM_03630</name>
</gene>
<name>A0ABV8QQN9_9BACT</name>
<dbReference type="SUPFAM" id="SSF102522">
    <property type="entry name" value="Bacterial fluorinating enzyme, N-terminal domain"/>
    <property type="match status" value="1"/>
</dbReference>
<dbReference type="PANTHER" id="PTHR35092:SF1">
    <property type="entry name" value="CHLORINASE MJ1651"/>
    <property type="match status" value="1"/>
</dbReference>
<dbReference type="SUPFAM" id="SSF101852">
    <property type="entry name" value="Bacterial fluorinating enzyme, C-terminal domain"/>
    <property type="match status" value="1"/>
</dbReference>
<dbReference type="InterPro" id="IPR002747">
    <property type="entry name" value="SAM_OH_AdoTrfase"/>
</dbReference>
<dbReference type="Pfam" id="PF20257">
    <property type="entry name" value="SAM_HAT_C"/>
    <property type="match status" value="1"/>
</dbReference>
<dbReference type="Gene3D" id="3.40.50.10790">
    <property type="entry name" value="S-adenosyl-l-methionine hydroxide adenosyltransferase, N-terminal"/>
    <property type="match status" value="1"/>
</dbReference>
<dbReference type="PANTHER" id="PTHR35092">
    <property type="entry name" value="CHLORINASE MJ1651"/>
    <property type="match status" value="1"/>
</dbReference>
<reference evidence="6" key="1">
    <citation type="journal article" date="2019" name="Int. J. Syst. Evol. Microbiol.">
        <title>The Global Catalogue of Microorganisms (GCM) 10K type strain sequencing project: providing services to taxonomists for standard genome sequencing and annotation.</title>
        <authorList>
            <consortium name="The Broad Institute Genomics Platform"/>
            <consortium name="The Broad Institute Genome Sequencing Center for Infectious Disease"/>
            <person name="Wu L."/>
            <person name="Ma J."/>
        </authorList>
    </citation>
    <scope>NUCLEOTIDE SEQUENCE [LARGE SCALE GENOMIC DNA]</scope>
    <source>
        <strain evidence="6">CECT 8289</strain>
    </source>
</reference>
<evidence type="ECO:0000313" key="5">
    <source>
        <dbReference type="EMBL" id="MFC4261955.1"/>
    </source>
</evidence>
<dbReference type="EMBL" id="JBHSCZ010000001">
    <property type="protein sequence ID" value="MFC4261955.1"/>
    <property type="molecule type" value="Genomic_DNA"/>
</dbReference>
<keyword evidence="1" id="KW-0949">S-adenosyl-L-methionine</keyword>
<proteinExistence type="inferred from homology"/>
<protein>
    <submittedName>
        <fullName evidence="5">S-adenosyl-l-methionine hydroxide adenosyltransferase family protein</fullName>
    </submittedName>
</protein>
<evidence type="ECO:0000256" key="2">
    <source>
        <dbReference type="ARBA" id="ARBA00024035"/>
    </source>
</evidence>
<dbReference type="InterPro" id="IPR046469">
    <property type="entry name" value="SAM_HAT_N"/>
</dbReference>
<feature type="domain" description="S-adenosyl-l-methionine hydroxide adenosyltransferase C-terminal" evidence="4">
    <location>
        <begin position="168"/>
        <end position="249"/>
    </location>
</feature>
<comment type="caution">
    <text evidence="5">The sequence shown here is derived from an EMBL/GenBank/DDBJ whole genome shotgun (WGS) entry which is preliminary data.</text>
</comment>
<dbReference type="RefSeq" id="WP_379707192.1">
    <property type="nucleotide sequence ID" value="NZ_JBHSCZ010000001.1"/>
</dbReference>
<evidence type="ECO:0000313" key="6">
    <source>
        <dbReference type="Proteomes" id="UP001595907"/>
    </source>
</evidence>